<evidence type="ECO:0000313" key="3">
    <source>
        <dbReference type="Proteomes" id="UP000268973"/>
    </source>
</evidence>
<evidence type="ECO:0008006" key="4">
    <source>
        <dbReference type="Google" id="ProtNLM"/>
    </source>
</evidence>
<protein>
    <recommendedName>
        <fullName evidence="4">DUF2541 family protein</fullName>
    </recommendedName>
</protein>
<feature type="signal peptide" evidence="1">
    <location>
        <begin position="1"/>
        <end position="22"/>
    </location>
</feature>
<evidence type="ECO:0000313" key="2">
    <source>
        <dbReference type="EMBL" id="RTZ15040.1"/>
    </source>
</evidence>
<gene>
    <name evidence="2" type="ORF">EJ063_14450</name>
</gene>
<dbReference type="AlphaFoldDB" id="A0A432CUC5"/>
<dbReference type="OrthoDB" id="6195808at2"/>
<proteinExistence type="predicted"/>
<evidence type="ECO:0000256" key="1">
    <source>
        <dbReference type="SAM" id="SignalP"/>
    </source>
</evidence>
<accession>A0A432CUC5</accession>
<dbReference type="EMBL" id="RXZH01000006">
    <property type="protein sequence ID" value="RTZ15040.1"/>
    <property type="molecule type" value="Genomic_DNA"/>
</dbReference>
<feature type="chain" id="PRO_5019352381" description="DUF2541 family protein" evidence="1">
    <location>
        <begin position="23"/>
        <end position="147"/>
    </location>
</feature>
<dbReference type="RefSeq" id="WP_126575063.1">
    <property type="nucleotide sequence ID" value="NZ_RXZH01000006.1"/>
</dbReference>
<sequence length="147" mass="16319">MKHFITILLSSLVLFTATQGYAKEAEGWVLVSDKVVNYKSETDTVEPLAYVSERNFSKLKIKVVQGTVNLKELVVTMSDGSTKDLKSMGTLTKGMSTRAWTLPGDENAKFKKLDMTYDSWGSNTLSAVGLSKKAKIEVWGKKRTSEE</sequence>
<name>A0A432CUC5_9VIBR</name>
<keyword evidence="1" id="KW-0732">Signal</keyword>
<organism evidence="2 3">
    <name type="scientific">Vibrio aquaticus</name>
    <dbReference type="NCBI Taxonomy" id="2496559"/>
    <lineage>
        <taxon>Bacteria</taxon>
        <taxon>Pseudomonadati</taxon>
        <taxon>Pseudomonadota</taxon>
        <taxon>Gammaproteobacteria</taxon>
        <taxon>Vibrionales</taxon>
        <taxon>Vibrionaceae</taxon>
        <taxon>Vibrio</taxon>
    </lineage>
</organism>
<dbReference type="Proteomes" id="UP000268973">
    <property type="component" value="Unassembled WGS sequence"/>
</dbReference>
<reference evidence="2 3" key="1">
    <citation type="submission" date="2018-12" db="EMBL/GenBank/DDBJ databases">
        <title>Vibrio sp. isolated from China Sea.</title>
        <authorList>
            <person name="Li Y."/>
        </authorList>
    </citation>
    <scope>NUCLEOTIDE SEQUENCE [LARGE SCALE GENOMIC DNA]</scope>
    <source>
        <strain evidence="2 3">BEI207</strain>
    </source>
</reference>
<keyword evidence="3" id="KW-1185">Reference proteome</keyword>
<comment type="caution">
    <text evidence="2">The sequence shown here is derived from an EMBL/GenBank/DDBJ whole genome shotgun (WGS) entry which is preliminary data.</text>
</comment>